<dbReference type="InterPro" id="IPR029063">
    <property type="entry name" value="SAM-dependent_MTases_sf"/>
</dbReference>
<keyword evidence="2" id="KW-0489">Methyltransferase</keyword>
<accession>A0A9P5Y1D2</accession>
<dbReference type="OrthoDB" id="184880at2759"/>
<dbReference type="AlphaFoldDB" id="A0A9P5Y1D2"/>
<dbReference type="Gene3D" id="3.40.50.150">
    <property type="entry name" value="Vaccinia Virus protein VP39"/>
    <property type="match status" value="1"/>
</dbReference>
<dbReference type="SUPFAM" id="SSF53335">
    <property type="entry name" value="S-adenosyl-L-methionine-dependent methyltransferases"/>
    <property type="match status" value="1"/>
</dbReference>
<evidence type="ECO:0000313" key="3">
    <source>
        <dbReference type="Proteomes" id="UP000807353"/>
    </source>
</evidence>
<reference evidence="2" key="1">
    <citation type="submission" date="2020-11" db="EMBL/GenBank/DDBJ databases">
        <authorList>
            <consortium name="DOE Joint Genome Institute"/>
            <person name="Ahrendt S."/>
            <person name="Riley R."/>
            <person name="Andreopoulos W."/>
            <person name="Labutti K."/>
            <person name="Pangilinan J."/>
            <person name="Ruiz-Duenas F.J."/>
            <person name="Barrasa J.M."/>
            <person name="Sanchez-Garcia M."/>
            <person name="Camarero S."/>
            <person name="Miyauchi S."/>
            <person name="Serrano A."/>
            <person name="Linde D."/>
            <person name="Babiker R."/>
            <person name="Drula E."/>
            <person name="Ayuso-Fernandez I."/>
            <person name="Pacheco R."/>
            <person name="Padilla G."/>
            <person name="Ferreira P."/>
            <person name="Barriuso J."/>
            <person name="Kellner H."/>
            <person name="Castanera R."/>
            <person name="Alfaro M."/>
            <person name="Ramirez L."/>
            <person name="Pisabarro A.G."/>
            <person name="Kuo A."/>
            <person name="Tritt A."/>
            <person name="Lipzen A."/>
            <person name="He G."/>
            <person name="Yan M."/>
            <person name="Ng V."/>
            <person name="Cullen D."/>
            <person name="Martin F."/>
            <person name="Rosso M.-N."/>
            <person name="Henrissat B."/>
            <person name="Hibbett D."/>
            <person name="Martinez A.T."/>
            <person name="Grigoriev I.V."/>
        </authorList>
    </citation>
    <scope>NUCLEOTIDE SEQUENCE</scope>
    <source>
        <strain evidence="2">CBS 247.69</strain>
    </source>
</reference>
<dbReference type="Proteomes" id="UP000807353">
    <property type="component" value="Unassembled WGS sequence"/>
</dbReference>
<comment type="caution">
    <text evidence="2">The sequence shown here is derived from an EMBL/GenBank/DDBJ whole genome shotgun (WGS) entry which is preliminary data.</text>
</comment>
<sequence length="294" mass="33152">MESSAQHFVSIWSATNNYVLPADEYEQERLNLQARILNQLFDNKLVLAPIVLKGGDVVLDSGTGTGHWLLSLAKEYDRCTNPSIKFYGIDTLDQMFPSPPTTPPNTSFFTCSITSLPPNWSNTISLVHQRLLLGALQAPQWKAALAEIHRVLVPGGWAQIIESDRYYFSPSNAIKNHKELQIRQRLFSETRGLVFDIIDRLPEWLDEAGLVNLKIERRRLPIGSWAGETGALALCNIKKFWGAMKEVVMKEGGLGVVQNEDEFDATINDLLTLCEETPETYMEYLLFVVQKPVV</sequence>
<organism evidence="2 3">
    <name type="scientific">Collybia nuda</name>
    <dbReference type="NCBI Taxonomy" id="64659"/>
    <lineage>
        <taxon>Eukaryota</taxon>
        <taxon>Fungi</taxon>
        <taxon>Dikarya</taxon>
        <taxon>Basidiomycota</taxon>
        <taxon>Agaricomycotina</taxon>
        <taxon>Agaricomycetes</taxon>
        <taxon>Agaricomycetidae</taxon>
        <taxon>Agaricales</taxon>
        <taxon>Tricholomatineae</taxon>
        <taxon>Clitocybaceae</taxon>
        <taxon>Collybia</taxon>
    </lineage>
</organism>
<dbReference type="GO" id="GO:0032259">
    <property type="term" value="P:methylation"/>
    <property type="evidence" value="ECO:0007669"/>
    <property type="project" value="UniProtKB-KW"/>
</dbReference>
<protein>
    <submittedName>
        <fullName evidence="2">S-adenosyl-L-methionine-dependent methyltransferase</fullName>
    </submittedName>
</protein>
<keyword evidence="3" id="KW-1185">Reference proteome</keyword>
<dbReference type="GO" id="GO:0008168">
    <property type="term" value="F:methyltransferase activity"/>
    <property type="evidence" value="ECO:0007669"/>
    <property type="project" value="UniProtKB-KW"/>
</dbReference>
<dbReference type="InterPro" id="IPR041698">
    <property type="entry name" value="Methyltransf_25"/>
</dbReference>
<dbReference type="CDD" id="cd02440">
    <property type="entry name" value="AdoMet_MTases"/>
    <property type="match status" value="1"/>
</dbReference>
<name>A0A9P5Y1D2_9AGAR</name>
<dbReference type="PANTHER" id="PTHR43591">
    <property type="entry name" value="METHYLTRANSFERASE"/>
    <property type="match status" value="1"/>
</dbReference>
<dbReference type="Pfam" id="PF13649">
    <property type="entry name" value="Methyltransf_25"/>
    <property type="match status" value="1"/>
</dbReference>
<evidence type="ECO:0000259" key="1">
    <source>
        <dbReference type="Pfam" id="PF13649"/>
    </source>
</evidence>
<keyword evidence="2" id="KW-0808">Transferase</keyword>
<evidence type="ECO:0000313" key="2">
    <source>
        <dbReference type="EMBL" id="KAF9460452.1"/>
    </source>
</evidence>
<feature type="domain" description="Methyltransferase" evidence="1">
    <location>
        <begin position="58"/>
        <end position="156"/>
    </location>
</feature>
<dbReference type="EMBL" id="MU150298">
    <property type="protein sequence ID" value="KAF9460452.1"/>
    <property type="molecule type" value="Genomic_DNA"/>
</dbReference>
<proteinExistence type="predicted"/>
<gene>
    <name evidence="2" type="ORF">BDZ94DRAFT_1223031</name>
</gene>
<dbReference type="PANTHER" id="PTHR43591:SF24">
    <property type="entry name" value="2-METHOXY-6-POLYPRENYL-1,4-BENZOQUINOL METHYLASE, MITOCHONDRIAL"/>
    <property type="match status" value="1"/>
</dbReference>